<evidence type="ECO:0000313" key="9">
    <source>
        <dbReference type="EMBL" id="KAK9925495.1"/>
    </source>
</evidence>
<keyword evidence="2" id="KW-0479">Metal-binding</keyword>
<dbReference type="AlphaFoldDB" id="A0AAW1WN63"/>
<proteinExistence type="predicted"/>
<evidence type="ECO:0000256" key="7">
    <source>
        <dbReference type="SAM" id="SignalP"/>
    </source>
</evidence>
<evidence type="ECO:0000256" key="2">
    <source>
        <dbReference type="ARBA" id="ARBA00022723"/>
    </source>
</evidence>
<evidence type="ECO:0000256" key="6">
    <source>
        <dbReference type="SAM" id="Phobius"/>
    </source>
</evidence>
<feature type="signal peptide" evidence="7">
    <location>
        <begin position="1"/>
        <end position="23"/>
    </location>
</feature>
<keyword evidence="6" id="KW-0472">Membrane</keyword>
<dbReference type="Gene3D" id="2.60.40.420">
    <property type="entry name" value="Cupredoxins - blue copper proteins"/>
    <property type="match status" value="1"/>
</dbReference>
<accession>A0AAW1WN63</accession>
<feature type="domain" description="Phytocyanin" evidence="8">
    <location>
        <begin position="24"/>
        <end position="124"/>
    </location>
</feature>
<evidence type="ECO:0000313" key="10">
    <source>
        <dbReference type="Proteomes" id="UP001457282"/>
    </source>
</evidence>
<organism evidence="9 10">
    <name type="scientific">Rubus argutus</name>
    <name type="common">Southern blackberry</name>
    <dbReference type="NCBI Taxonomy" id="59490"/>
    <lineage>
        <taxon>Eukaryota</taxon>
        <taxon>Viridiplantae</taxon>
        <taxon>Streptophyta</taxon>
        <taxon>Embryophyta</taxon>
        <taxon>Tracheophyta</taxon>
        <taxon>Spermatophyta</taxon>
        <taxon>Magnoliopsida</taxon>
        <taxon>eudicotyledons</taxon>
        <taxon>Gunneridae</taxon>
        <taxon>Pentapetalae</taxon>
        <taxon>rosids</taxon>
        <taxon>fabids</taxon>
        <taxon>Rosales</taxon>
        <taxon>Rosaceae</taxon>
        <taxon>Rosoideae</taxon>
        <taxon>Rosoideae incertae sedis</taxon>
        <taxon>Rubus</taxon>
    </lineage>
</organism>
<dbReference type="Pfam" id="PF02298">
    <property type="entry name" value="Cu_bind_like"/>
    <property type="match status" value="1"/>
</dbReference>
<keyword evidence="6" id="KW-0812">Transmembrane</keyword>
<dbReference type="SUPFAM" id="SSF49503">
    <property type="entry name" value="Cupredoxins"/>
    <property type="match status" value="1"/>
</dbReference>
<keyword evidence="3" id="KW-0249">Electron transport</keyword>
<keyword evidence="6" id="KW-1133">Transmembrane helix</keyword>
<gene>
    <name evidence="9" type="ORF">M0R45_033817</name>
</gene>
<dbReference type="InterPro" id="IPR039391">
    <property type="entry name" value="Phytocyanin-like"/>
</dbReference>
<feature type="transmembrane region" description="Helical" evidence="6">
    <location>
        <begin position="155"/>
        <end position="175"/>
    </location>
</feature>
<dbReference type="InterPro" id="IPR008972">
    <property type="entry name" value="Cupredoxin"/>
</dbReference>
<dbReference type="PANTHER" id="PTHR33021:SF489">
    <property type="entry name" value="BASIC BLUE PROTEIN-LIKE"/>
    <property type="match status" value="1"/>
</dbReference>
<keyword evidence="4" id="KW-0186">Copper</keyword>
<evidence type="ECO:0000256" key="3">
    <source>
        <dbReference type="ARBA" id="ARBA00022982"/>
    </source>
</evidence>
<name>A0AAW1WN63_RUBAR</name>
<dbReference type="CDD" id="cd04216">
    <property type="entry name" value="Phytocyanin"/>
    <property type="match status" value="1"/>
</dbReference>
<dbReference type="GO" id="GO:0005886">
    <property type="term" value="C:plasma membrane"/>
    <property type="evidence" value="ECO:0007669"/>
    <property type="project" value="TreeGrafter"/>
</dbReference>
<sequence length="176" mass="18356">MGLRNTFLLGLFFVALVAKKSLAAQHVVGGSQGWEESTDFNSWASAQKFKVGDQLVFKYTSGLHSVVELPNESAYKSCDLGSALDSKKGGNDVVKLNKAGTRYFACGTLGHCDQGMKVKITTVAAGSNATSSPADAGSSSDASTTSASSAAFANFNSFTSFFAMAILSATIMVFAF</sequence>
<keyword evidence="10" id="KW-1185">Reference proteome</keyword>
<dbReference type="GO" id="GO:0046872">
    <property type="term" value="F:metal ion binding"/>
    <property type="evidence" value="ECO:0007669"/>
    <property type="project" value="UniProtKB-KW"/>
</dbReference>
<dbReference type="InterPro" id="IPR003245">
    <property type="entry name" value="Phytocyanin_dom"/>
</dbReference>
<dbReference type="Proteomes" id="UP001457282">
    <property type="component" value="Unassembled WGS sequence"/>
</dbReference>
<dbReference type="EMBL" id="JBEDUW010000006">
    <property type="protein sequence ID" value="KAK9925495.1"/>
    <property type="molecule type" value="Genomic_DNA"/>
</dbReference>
<protein>
    <recommendedName>
        <fullName evidence="8">Phytocyanin domain-containing protein</fullName>
    </recommendedName>
</protein>
<feature type="chain" id="PRO_5043833761" description="Phytocyanin domain-containing protein" evidence="7">
    <location>
        <begin position="24"/>
        <end position="176"/>
    </location>
</feature>
<keyword evidence="7" id="KW-0732">Signal</keyword>
<keyword evidence="5" id="KW-0325">Glycoprotein</keyword>
<evidence type="ECO:0000256" key="4">
    <source>
        <dbReference type="ARBA" id="ARBA00023008"/>
    </source>
</evidence>
<comment type="caution">
    <text evidence="9">The sequence shown here is derived from an EMBL/GenBank/DDBJ whole genome shotgun (WGS) entry which is preliminary data.</text>
</comment>
<dbReference type="FunFam" id="2.60.40.420:FF:000003">
    <property type="entry name" value="Blue copper"/>
    <property type="match status" value="1"/>
</dbReference>
<dbReference type="PROSITE" id="PS51485">
    <property type="entry name" value="PHYTOCYANIN"/>
    <property type="match status" value="1"/>
</dbReference>
<evidence type="ECO:0000259" key="8">
    <source>
        <dbReference type="PROSITE" id="PS51485"/>
    </source>
</evidence>
<evidence type="ECO:0000256" key="5">
    <source>
        <dbReference type="ARBA" id="ARBA00023180"/>
    </source>
</evidence>
<keyword evidence="1" id="KW-0813">Transport</keyword>
<evidence type="ECO:0000256" key="1">
    <source>
        <dbReference type="ARBA" id="ARBA00022448"/>
    </source>
</evidence>
<dbReference type="PANTHER" id="PTHR33021">
    <property type="entry name" value="BLUE COPPER PROTEIN"/>
    <property type="match status" value="1"/>
</dbReference>
<dbReference type="GO" id="GO:0009055">
    <property type="term" value="F:electron transfer activity"/>
    <property type="evidence" value="ECO:0007669"/>
    <property type="project" value="InterPro"/>
</dbReference>
<reference evidence="9 10" key="1">
    <citation type="journal article" date="2023" name="G3 (Bethesda)">
        <title>A chromosome-length genome assembly and annotation of blackberry (Rubus argutus, cv. 'Hillquist').</title>
        <authorList>
            <person name="Bruna T."/>
            <person name="Aryal R."/>
            <person name="Dudchenko O."/>
            <person name="Sargent D.J."/>
            <person name="Mead D."/>
            <person name="Buti M."/>
            <person name="Cavallini A."/>
            <person name="Hytonen T."/>
            <person name="Andres J."/>
            <person name="Pham M."/>
            <person name="Weisz D."/>
            <person name="Mascagni F."/>
            <person name="Usai G."/>
            <person name="Natali L."/>
            <person name="Bassil N."/>
            <person name="Fernandez G.E."/>
            <person name="Lomsadze A."/>
            <person name="Armour M."/>
            <person name="Olukolu B."/>
            <person name="Poorten T."/>
            <person name="Britton C."/>
            <person name="Davik J."/>
            <person name="Ashrafi H."/>
            <person name="Aiden E.L."/>
            <person name="Borodovsky M."/>
            <person name="Worthington M."/>
        </authorList>
    </citation>
    <scope>NUCLEOTIDE SEQUENCE [LARGE SCALE GENOMIC DNA]</scope>
    <source>
        <strain evidence="9">PI 553951</strain>
    </source>
</reference>